<evidence type="ECO:0000256" key="1">
    <source>
        <dbReference type="ARBA" id="ARBA00004479"/>
    </source>
</evidence>
<evidence type="ECO:0000256" key="11">
    <source>
        <dbReference type="ARBA" id="ARBA00023180"/>
    </source>
</evidence>
<gene>
    <name evidence="15" type="ORF">M0R45_021135</name>
</gene>
<comment type="caution">
    <text evidence="15">The sequence shown here is derived from an EMBL/GenBank/DDBJ whole genome shotgun (WGS) entry which is preliminary data.</text>
</comment>
<keyword evidence="16" id="KW-1185">Reference proteome</keyword>
<dbReference type="Proteomes" id="UP001457282">
    <property type="component" value="Unassembled WGS sequence"/>
</dbReference>
<feature type="chain" id="PRO_5043463840" description="Malectin-like domain-containing protein" evidence="13">
    <location>
        <begin position="26"/>
        <end position="477"/>
    </location>
</feature>
<dbReference type="Gene3D" id="2.60.120.430">
    <property type="entry name" value="Galactose-binding lectin"/>
    <property type="match status" value="2"/>
</dbReference>
<accession>A0AAW1XBM5</accession>
<evidence type="ECO:0000256" key="10">
    <source>
        <dbReference type="ARBA" id="ARBA00023136"/>
    </source>
</evidence>
<evidence type="ECO:0000256" key="13">
    <source>
        <dbReference type="SAM" id="SignalP"/>
    </source>
</evidence>
<dbReference type="FunFam" id="2.60.120.430:FF:000007">
    <property type="entry name" value="FERONIA receptor-like kinase"/>
    <property type="match status" value="1"/>
</dbReference>
<keyword evidence="9" id="KW-1133">Transmembrane helix</keyword>
<comment type="subcellular location">
    <subcellularLocation>
        <location evidence="1">Membrane</location>
        <topology evidence="1">Single-pass type I membrane protein</topology>
    </subcellularLocation>
</comment>
<feature type="compositionally biased region" description="Polar residues" evidence="12">
    <location>
        <begin position="64"/>
        <end position="77"/>
    </location>
</feature>
<dbReference type="GO" id="GO:0004674">
    <property type="term" value="F:protein serine/threonine kinase activity"/>
    <property type="evidence" value="ECO:0007669"/>
    <property type="project" value="UniProtKB-KW"/>
</dbReference>
<evidence type="ECO:0000256" key="4">
    <source>
        <dbReference type="ARBA" id="ARBA00022692"/>
    </source>
</evidence>
<evidence type="ECO:0000256" key="9">
    <source>
        <dbReference type="ARBA" id="ARBA00022989"/>
    </source>
</evidence>
<dbReference type="InterPro" id="IPR045272">
    <property type="entry name" value="ANXUR1/2-like"/>
</dbReference>
<feature type="compositionally biased region" description="Basic and acidic residues" evidence="12">
    <location>
        <begin position="27"/>
        <end position="61"/>
    </location>
</feature>
<evidence type="ECO:0000256" key="8">
    <source>
        <dbReference type="ARBA" id="ARBA00022840"/>
    </source>
</evidence>
<keyword evidence="3" id="KW-0808">Transferase</keyword>
<name>A0AAW1XBM5_RUBAR</name>
<evidence type="ECO:0000256" key="7">
    <source>
        <dbReference type="ARBA" id="ARBA00022777"/>
    </source>
</evidence>
<organism evidence="15 16">
    <name type="scientific">Rubus argutus</name>
    <name type="common">Southern blackberry</name>
    <dbReference type="NCBI Taxonomy" id="59490"/>
    <lineage>
        <taxon>Eukaryota</taxon>
        <taxon>Viridiplantae</taxon>
        <taxon>Streptophyta</taxon>
        <taxon>Embryophyta</taxon>
        <taxon>Tracheophyta</taxon>
        <taxon>Spermatophyta</taxon>
        <taxon>Magnoliopsida</taxon>
        <taxon>eudicotyledons</taxon>
        <taxon>Gunneridae</taxon>
        <taxon>Pentapetalae</taxon>
        <taxon>rosids</taxon>
        <taxon>fabids</taxon>
        <taxon>Rosales</taxon>
        <taxon>Rosaceae</taxon>
        <taxon>Rosoideae</taxon>
        <taxon>Rosoideae incertae sedis</taxon>
        <taxon>Rubus</taxon>
    </lineage>
</organism>
<dbReference type="AlphaFoldDB" id="A0AAW1XBM5"/>
<dbReference type="GO" id="GO:0004714">
    <property type="term" value="F:transmembrane receptor protein tyrosine kinase activity"/>
    <property type="evidence" value="ECO:0007669"/>
    <property type="project" value="InterPro"/>
</dbReference>
<keyword evidence="7" id="KW-0418">Kinase</keyword>
<feature type="signal peptide" evidence="13">
    <location>
        <begin position="1"/>
        <end position="25"/>
    </location>
</feature>
<evidence type="ECO:0000256" key="6">
    <source>
        <dbReference type="ARBA" id="ARBA00022741"/>
    </source>
</evidence>
<evidence type="ECO:0000256" key="5">
    <source>
        <dbReference type="ARBA" id="ARBA00022729"/>
    </source>
</evidence>
<dbReference type="FunFam" id="2.60.120.430:FF:000003">
    <property type="entry name" value="FERONIA receptor-like kinase"/>
    <property type="match status" value="1"/>
</dbReference>
<protein>
    <recommendedName>
        <fullName evidence="14">Malectin-like domain-containing protein</fullName>
    </recommendedName>
</protein>
<reference evidence="15 16" key="1">
    <citation type="journal article" date="2023" name="G3 (Bethesda)">
        <title>A chromosome-length genome assembly and annotation of blackberry (Rubus argutus, cv. 'Hillquist').</title>
        <authorList>
            <person name="Bruna T."/>
            <person name="Aryal R."/>
            <person name="Dudchenko O."/>
            <person name="Sargent D.J."/>
            <person name="Mead D."/>
            <person name="Buti M."/>
            <person name="Cavallini A."/>
            <person name="Hytonen T."/>
            <person name="Andres J."/>
            <person name="Pham M."/>
            <person name="Weisz D."/>
            <person name="Mascagni F."/>
            <person name="Usai G."/>
            <person name="Natali L."/>
            <person name="Bassil N."/>
            <person name="Fernandez G.E."/>
            <person name="Lomsadze A."/>
            <person name="Armour M."/>
            <person name="Olukolu B."/>
            <person name="Poorten T."/>
            <person name="Britton C."/>
            <person name="Davik J."/>
            <person name="Ashrafi H."/>
            <person name="Aiden E.L."/>
            <person name="Borodovsky M."/>
            <person name="Worthington M."/>
        </authorList>
    </citation>
    <scope>NUCLEOTIDE SEQUENCE [LARGE SCALE GENOMIC DNA]</scope>
    <source>
        <strain evidence="15">PI 553951</strain>
    </source>
</reference>
<dbReference type="InterPro" id="IPR024788">
    <property type="entry name" value="Malectin-like_Carb-bd_dom"/>
</dbReference>
<keyword evidence="6" id="KW-0547">Nucleotide-binding</keyword>
<keyword evidence="2" id="KW-0723">Serine/threonine-protein kinase</keyword>
<dbReference type="Pfam" id="PF12819">
    <property type="entry name" value="Malectin_like"/>
    <property type="match status" value="1"/>
</dbReference>
<evidence type="ECO:0000259" key="14">
    <source>
        <dbReference type="Pfam" id="PF12819"/>
    </source>
</evidence>
<evidence type="ECO:0000313" key="15">
    <source>
        <dbReference type="EMBL" id="KAK9933967.1"/>
    </source>
</evidence>
<keyword evidence="10" id="KW-0472">Membrane</keyword>
<keyword evidence="11" id="KW-0325">Glycoprotein</keyword>
<feature type="region of interest" description="Disordered" evidence="12">
    <location>
        <begin position="26"/>
        <end position="81"/>
    </location>
</feature>
<evidence type="ECO:0000256" key="12">
    <source>
        <dbReference type="SAM" id="MobiDB-lite"/>
    </source>
</evidence>
<evidence type="ECO:0000313" key="16">
    <source>
        <dbReference type="Proteomes" id="UP001457282"/>
    </source>
</evidence>
<keyword evidence="8" id="KW-0067">ATP-binding</keyword>
<sequence length="477" mass="52632">MISNTRILCFLILLSLSLNTIQVLGGDSDKKDSDSNPKKDSDSNSKKGSDSKKDSGNKKNSDSTGSFIITCGSPNDVTDSEGRRWASDSMFLSSPDSSTTAKADYMDPTLPSQEPYATVRIFNTTSSYKFSVSSKKRLWIRLHFYPLSYNKLKEDKAYFSVVANGFTLLNNFSVATTTEALTQAYVVKEFSLTPVTSGNLDITITPSPQPDKSYAFLNGIEVIPMSDIFQTTPFVGFADQTIDVQNSSVQTMYRLNVGGHAIPPAEDSSGGGNRTWHEDFAYLIGAPATKFGVTEEADKSVTIRYPSNVPEYIAPLAVYNTGRSMGPSSRINQNSNLTWYFDVDANFTYLVRLHFCELEMEMVNQRVFDIFLNNHTAQLGADVIGWAGSLGLGDGSSGKGVPVYKDYAIHVNHHSGAEQVWVALHPNEKTKPEFYDSLLNGLEIFKINDTRGNLGGPNPKQVRHCFSNEFLTIEENN</sequence>
<dbReference type="EMBL" id="JBEDUW010000004">
    <property type="protein sequence ID" value="KAK9933967.1"/>
    <property type="molecule type" value="Genomic_DNA"/>
</dbReference>
<dbReference type="PANTHER" id="PTHR34590">
    <property type="entry name" value="OS03G0124300 PROTEIN-RELATED"/>
    <property type="match status" value="1"/>
</dbReference>
<feature type="domain" description="Malectin-like" evidence="14">
    <location>
        <begin position="69"/>
        <end position="447"/>
    </location>
</feature>
<evidence type="ECO:0000256" key="3">
    <source>
        <dbReference type="ARBA" id="ARBA00022679"/>
    </source>
</evidence>
<dbReference type="PANTHER" id="PTHR34590:SF5">
    <property type="entry name" value="OS04G0586500 PROTEIN"/>
    <property type="match status" value="1"/>
</dbReference>
<keyword evidence="5 13" id="KW-0732">Signal</keyword>
<keyword evidence="4" id="KW-0812">Transmembrane</keyword>
<evidence type="ECO:0000256" key="2">
    <source>
        <dbReference type="ARBA" id="ARBA00022527"/>
    </source>
</evidence>
<proteinExistence type="predicted"/>
<dbReference type="GO" id="GO:0005524">
    <property type="term" value="F:ATP binding"/>
    <property type="evidence" value="ECO:0007669"/>
    <property type="project" value="UniProtKB-KW"/>
</dbReference>
<dbReference type="GO" id="GO:0016020">
    <property type="term" value="C:membrane"/>
    <property type="evidence" value="ECO:0007669"/>
    <property type="project" value="UniProtKB-SubCell"/>
</dbReference>